<dbReference type="InterPro" id="IPR036366">
    <property type="entry name" value="PGBDSf"/>
</dbReference>
<dbReference type="EMBL" id="CP101118">
    <property type="protein sequence ID" value="WZF89032.1"/>
    <property type="molecule type" value="Genomic_DNA"/>
</dbReference>
<feature type="domain" description="Peptidoglycan binding-like" evidence="3">
    <location>
        <begin position="41"/>
        <end position="90"/>
    </location>
</feature>
<dbReference type="Gene3D" id="1.10.101.10">
    <property type="entry name" value="PGBD-like superfamily/PGBD"/>
    <property type="match status" value="1"/>
</dbReference>
<name>A0ABZ2W367_9GAMM</name>
<accession>A0ABZ2W367</accession>
<sequence>MKRSRHCQVPGFRTQAAVLFTAAMGFSAAHGASPVNVIFSAENALYGAGYDIGRADGWYDNKLRAAVRNYQDKTGLPTSGDLDSQTLKALGVNTTAKATVSSNAVASREDAVAALGLPELNLRLRPQAVAKMVPRTEPKPEPSAPLIEAPRETGTEEPPASAEASASKPPEPIDDSDNKTIYSQLVKNETSTPSEAPSSSSPAVLGVVSESSSETAPAPESETEIVDSVPPANQKPVTAVAVVAVEADGPLTQLPAEPTSTDPLEPETEVTVTEQTAGTGNPAATNQPENKPRRSTGGGFFSALFDFFFGWLV</sequence>
<keyword evidence="5" id="KW-1185">Reference proteome</keyword>
<dbReference type="Proteomes" id="UP001475781">
    <property type="component" value="Chromosome"/>
</dbReference>
<feature type="signal peptide" evidence="2">
    <location>
        <begin position="1"/>
        <end position="31"/>
    </location>
</feature>
<dbReference type="RefSeq" id="WP_341581940.1">
    <property type="nucleotide sequence ID" value="NZ_CP101118.1"/>
</dbReference>
<feature type="compositionally biased region" description="Polar residues" evidence="1">
    <location>
        <begin position="277"/>
        <end position="289"/>
    </location>
</feature>
<feature type="region of interest" description="Disordered" evidence="1">
    <location>
        <begin position="249"/>
        <end position="296"/>
    </location>
</feature>
<organism evidence="4 5">
    <name type="scientific">Marinobacter metalliresistant</name>
    <dbReference type="NCBI Taxonomy" id="2961995"/>
    <lineage>
        <taxon>Bacteria</taxon>
        <taxon>Pseudomonadati</taxon>
        <taxon>Pseudomonadota</taxon>
        <taxon>Gammaproteobacteria</taxon>
        <taxon>Pseudomonadales</taxon>
        <taxon>Marinobacteraceae</taxon>
        <taxon>Marinobacter</taxon>
    </lineage>
</organism>
<gene>
    <name evidence="4" type="ORF">NLK58_02120</name>
</gene>
<feature type="compositionally biased region" description="Low complexity" evidence="1">
    <location>
        <begin position="156"/>
        <end position="168"/>
    </location>
</feature>
<feature type="chain" id="PRO_5045820942" evidence="2">
    <location>
        <begin position="32"/>
        <end position="313"/>
    </location>
</feature>
<proteinExistence type="predicted"/>
<dbReference type="SUPFAM" id="SSF47090">
    <property type="entry name" value="PGBD-like"/>
    <property type="match status" value="1"/>
</dbReference>
<evidence type="ECO:0000313" key="4">
    <source>
        <dbReference type="EMBL" id="WZF89032.1"/>
    </source>
</evidence>
<feature type="compositionally biased region" description="Low complexity" evidence="1">
    <location>
        <begin position="189"/>
        <end position="220"/>
    </location>
</feature>
<reference evidence="4 5" key="1">
    <citation type="submission" date="2022-07" db="EMBL/GenBank/DDBJ databases">
        <title>A copper resistant bacterium isolated from sediment samples of deep sea hydrothermal areas.</title>
        <authorList>
            <person name="Zeng X."/>
        </authorList>
    </citation>
    <scope>NUCLEOTIDE SEQUENCE [LARGE SCALE GENOMIC DNA]</scope>
    <source>
        <strain evidence="5">CuT 6</strain>
    </source>
</reference>
<dbReference type="Pfam" id="PF01471">
    <property type="entry name" value="PG_binding_1"/>
    <property type="match status" value="1"/>
</dbReference>
<feature type="compositionally biased region" description="Polar residues" evidence="1">
    <location>
        <begin position="179"/>
        <end position="188"/>
    </location>
</feature>
<protein>
    <submittedName>
        <fullName evidence="4">Peptidoglycan-binding protein</fullName>
    </submittedName>
</protein>
<evidence type="ECO:0000259" key="3">
    <source>
        <dbReference type="Pfam" id="PF01471"/>
    </source>
</evidence>
<evidence type="ECO:0000256" key="1">
    <source>
        <dbReference type="SAM" id="MobiDB-lite"/>
    </source>
</evidence>
<feature type="region of interest" description="Disordered" evidence="1">
    <location>
        <begin position="133"/>
        <end position="233"/>
    </location>
</feature>
<evidence type="ECO:0000256" key="2">
    <source>
        <dbReference type="SAM" id="SignalP"/>
    </source>
</evidence>
<keyword evidence="2" id="KW-0732">Signal</keyword>
<dbReference type="InterPro" id="IPR002477">
    <property type="entry name" value="Peptidoglycan-bd-like"/>
</dbReference>
<dbReference type="InterPro" id="IPR036365">
    <property type="entry name" value="PGBD-like_sf"/>
</dbReference>
<evidence type="ECO:0000313" key="5">
    <source>
        <dbReference type="Proteomes" id="UP001475781"/>
    </source>
</evidence>